<protein>
    <recommendedName>
        <fullName evidence="2">Putative 4-hydroxy-4-methyl-2-oxoglutarate aldolase</fullName>
    </recommendedName>
    <alternativeName>
        <fullName evidence="3">Regulator of ribonuclease activity homolog</fullName>
    </alternativeName>
    <alternativeName>
        <fullName evidence="4">RraA-like protein</fullName>
    </alternativeName>
</protein>
<evidence type="ECO:0000256" key="1">
    <source>
        <dbReference type="ARBA" id="ARBA00001968"/>
    </source>
</evidence>
<evidence type="ECO:0000256" key="4">
    <source>
        <dbReference type="ARBA" id="ARBA00030169"/>
    </source>
</evidence>
<dbReference type="EMBL" id="JACPUR010000023">
    <property type="protein sequence ID" value="MBI3128090.1"/>
    <property type="molecule type" value="Genomic_DNA"/>
</dbReference>
<comment type="cofactor">
    <cofactor evidence="5">
        <name>Mg(2+)</name>
        <dbReference type="ChEBI" id="CHEBI:18420"/>
    </cofactor>
</comment>
<dbReference type="PANTHER" id="PTHR33254">
    <property type="entry name" value="4-HYDROXY-4-METHYL-2-OXOGLUTARATE ALDOLASE 3-RELATED"/>
    <property type="match status" value="1"/>
</dbReference>
<dbReference type="PANTHER" id="PTHR33254:SF4">
    <property type="entry name" value="4-HYDROXY-4-METHYL-2-OXOGLUTARATE ALDOLASE 3-RELATED"/>
    <property type="match status" value="1"/>
</dbReference>
<feature type="binding site" evidence="5">
    <location>
        <position position="127"/>
    </location>
    <ligand>
        <name>Mg(2+)</name>
        <dbReference type="ChEBI" id="CHEBI:18420"/>
    </ligand>
</feature>
<comment type="caution">
    <text evidence="6">The sequence shown here is derived from an EMBL/GenBank/DDBJ whole genome shotgun (WGS) entry which is preliminary data.</text>
</comment>
<sequence length="224" mass="24263">MLTLETLHSLRELDTPTVSNAIESFDVRPRAMGHTDARVRCMFPEAGTAVGYAVTFTTGEYAPGEKRTHSSRLRLYEAVDAAPKPCILVQQDTGPRPLSACFWGEVMANLFLRLGAEGAVLDGVVRDVEAMRKAGFKVWAAGVTPSRGDIRVVEVNVPVCVGGMNVLPGDIVHADPSGALVVPQEIAAQIPAAARRVQGREAGMIEFFTSEDFSVAELRKRYYS</sequence>
<dbReference type="CDD" id="cd16841">
    <property type="entry name" value="RraA_family"/>
    <property type="match status" value="1"/>
</dbReference>
<dbReference type="GO" id="GO:0046872">
    <property type="term" value="F:metal ion binding"/>
    <property type="evidence" value="ECO:0007669"/>
    <property type="project" value="UniProtKB-KW"/>
</dbReference>
<comment type="cofactor">
    <cofactor evidence="1">
        <name>a divalent metal cation</name>
        <dbReference type="ChEBI" id="CHEBI:60240"/>
    </cofactor>
</comment>
<dbReference type="Proteomes" id="UP000782312">
    <property type="component" value="Unassembled WGS sequence"/>
</dbReference>
<name>A0A932I1C0_UNCTE</name>
<accession>A0A932I1C0</accession>
<evidence type="ECO:0000313" key="7">
    <source>
        <dbReference type="Proteomes" id="UP000782312"/>
    </source>
</evidence>
<gene>
    <name evidence="6" type="ORF">HYZ11_10840</name>
</gene>
<evidence type="ECO:0000256" key="2">
    <source>
        <dbReference type="ARBA" id="ARBA00016549"/>
    </source>
</evidence>
<proteinExistence type="predicted"/>
<evidence type="ECO:0000313" key="6">
    <source>
        <dbReference type="EMBL" id="MBI3128090.1"/>
    </source>
</evidence>
<reference evidence="6" key="1">
    <citation type="submission" date="2020-07" db="EMBL/GenBank/DDBJ databases">
        <title>Huge and variable diversity of episymbiotic CPR bacteria and DPANN archaea in groundwater ecosystems.</title>
        <authorList>
            <person name="He C.Y."/>
            <person name="Keren R."/>
            <person name="Whittaker M."/>
            <person name="Farag I.F."/>
            <person name="Doudna J."/>
            <person name="Cate J.H.D."/>
            <person name="Banfield J.F."/>
        </authorList>
    </citation>
    <scope>NUCLEOTIDE SEQUENCE</scope>
    <source>
        <strain evidence="6">NC_groundwater_763_Ag_S-0.2um_68_21</strain>
    </source>
</reference>
<feature type="binding site" evidence="5">
    <location>
        <begin position="104"/>
        <end position="107"/>
    </location>
    <ligand>
        <name>substrate</name>
    </ligand>
</feature>
<dbReference type="Pfam" id="PF03737">
    <property type="entry name" value="RraA-like"/>
    <property type="match status" value="1"/>
</dbReference>
<organism evidence="6 7">
    <name type="scientific">Tectimicrobiota bacterium</name>
    <dbReference type="NCBI Taxonomy" id="2528274"/>
    <lineage>
        <taxon>Bacteria</taxon>
        <taxon>Pseudomonadati</taxon>
        <taxon>Nitrospinota/Tectimicrobiota group</taxon>
        <taxon>Candidatus Tectimicrobiota</taxon>
    </lineage>
</organism>
<feature type="binding site" evidence="5">
    <location>
        <position position="126"/>
    </location>
    <ligand>
        <name>substrate</name>
    </ligand>
</feature>
<dbReference type="AlphaFoldDB" id="A0A932I1C0"/>
<keyword evidence="5" id="KW-0479">Metal-binding</keyword>
<evidence type="ECO:0000256" key="3">
    <source>
        <dbReference type="ARBA" id="ARBA00029596"/>
    </source>
</evidence>
<dbReference type="InterPro" id="IPR005493">
    <property type="entry name" value="RraA/RraA-like"/>
</dbReference>
<keyword evidence="5" id="KW-0460">Magnesium</keyword>
<dbReference type="SUPFAM" id="SSF89562">
    <property type="entry name" value="RraA-like"/>
    <property type="match status" value="1"/>
</dbReference>
<evidence type="ECO:0000256" key="5">
    <source>
        <dbReference type="PIRSR" id="PIRSR605493-1"/>
    </source>
</evidence>
<dbReference type="Gene3D" id="3.50.30.40">
    <property type="entry name" value="Ribonuclease E inhibitor RraA/RraA-like"/>
    <property type="match status" value="1"/>
</dbReference>
<dbReference type="InterPro" id="IPR036704">
    <property type="entry name" value="RraA/RraA-like_sf"/>
</dbReference>